<gene>
    <name evidence="3" type="ORF">COX46_02425</name>
</gene>
<dbReference type="EMBL" id="PCRF01000116">
    <property type="protein sequence ID" value="PIP16402.1"/>
    <property type="molecule type" value="Genomic_DNA"/>
</dbReference>
<dbReference type="Gene3D" id="3.30.450.90">
    <property type="match status" value="1"/>
</dbReference>
<dbReference type="PANTHER" id="PTHR30486">
    <property type="entry name" value="TWITCHING MOTILITY PROTEIN PILT"/>
    <property type="match status" value="1"/>
</dbReference>
<name>A0A2G9YB42_9BACT</name>
<dbReference type="Pfam" id="PF00437">
    <property type="entry name" value="T2SSE"/>
    <property type="match status" value="1"/>
</dbReference>
<comment type="caution">
    <text evidence="3">The sequence shown here is derived from an EMBL/GenBank/DDBJ whole genome shotgun (WGS) entry which is preliminary data.</text>
</comment>
<dbReference type="AlphaFoldDB" id="A0A2G9YB42"/>
<organism evidence="3 4">
    <name type="scientific">bacterium (Candidatus Ratteibacteria) CG23_combo_of_CG06-09_8_20_14_all_48_7</name>
    <dbReference type="NCBI Taxonomy" id="2014292"/>
    <lineage>
        <taxon>Bacteria</taxon>
        <taxon>Candidatus Ratteibacteria</taxon>
    </lineage>
</organism>
<accession>A0A2G9YB42</accession>
<feature type="domain" description="Bacterial type II secretion system protein E" evidence="2">
    <location>
        <begin position="116"/>
        <end position="167"/>
    </location>
</feature>
<dbReference type="GO" id="GO:0016887">
    <property type="term" value="F:ATP hydrolysis activity"/>
    <property type="evidence" value="ECO:0007669"/>
    <property type="project" value="InterPro"/>
</dbReference>
<evidence type="ECO:0000313" key="3">
    <source>
        <dbReference type="EMBL" id="PIP16402.1"/>
    </source>
</evidence>
<protein>
    <submittedName>
        <fullName evidence="3">Type IV pili twitching motility protein PilT</fullName>
    </submittedName>
</protein>
<evidence type="ECO:0000259" key="2">
    <source>
        <dbReference type="Pfam" id="PF00437"/>
    </source>
</evidence>
<evidence type="ECO:0000313" key="4">
    <source>
        <dbReference type="Proteomes" id="UP000230392"/>
    </source>
</evidence>
<sequence>MATLTEIIQECVTKEATDLHLKVGKPPILRISNDLIFTGFPPLIQEDLQQYLDEITTPKQREKLENDKELDFSCGFKGLGRFRINVYFQRGTNGIALRRIRGQIPSFEELDLPPVLAKIASLDSGLVLVAGPTSSGKSTTIASMVDYINQTQQVHVITVEDPIEYLFSDK</sequence>
<dbReference type="Proteomes" id="UP000230392">
    <property type="component" value="Unassembled WGS sequence"/>
</dbReference>
<feature type="non-terminal residue" evidence="3">
    <location>
        <position position="170"/>
    </location>
</feature>
<dbReference type="SUPFAM" id="SSF52540">
    <property type="entry name" value="P-loop containing nucleoside triphosphate hydrolases"/>
    <property type="match status" value="1"/>
</dbReference>
<reference evidence="3 4" key="1">
    <citation type="submission" date="2017-09" db="EMBL/GenBank/DDBJ databases">
        <title>Depth-based differentiation of microbial function through sediment-hosted aquifers and enrichment of novel symbionts in the deep terrestrial subsurface.</title>
        <authorList>
            <person name="Probst A.J."/>
            <person name="Ladd B."/>
            <person name="Jarett J.K."/>
            <person name="Geller-Mcgrath D.E."/>
            <person name="Sieber C.M."/>
            <person name="Emerson J.B."/>
            <person name="Anantharaman K."/>
            <person name="Thomas B.C."/>
            <person name="Malmstrom R."/>
            <person name="Stieglmeier M."/>
            <person name="Klingl A."/>
            <person name="Woyke T."/>
            <person name="Ryan C.M."/>
            <person name="Banfield J.F."/>
        </authorList>
    </citation>
    <scope>NUCLEOTIDE SEQUENCE [LARGE SCALE GENOMIC DNA]</scope>
    <source>
        <strain evidence="3">CG23_combo_of_CG06-09_8_20_14_all_48_7</strain>
    </source>
</reference>
<evidence type="ECO:0000256" key="1">
    <source>
        <dbReference type="ARBA" id="ARBA00006611"/>
    </source>
</evidence>
<dbReference type="InterPro" id="IPR001482">
    <property type="entry name" value="T2SS/T4SS_dom"/>
</dbReference>
<dbReference type="Gene3D" id="3.40.50.300">
    <property type="entry name" value="P-loop containing nucleotide triphosphate hydrolases"/>
    <property type="match status" value="1"/>
</dbReference>
<dbReference type="InterPro" id="IPR050921">
    <property type="entry name" value="T4SS_GSP_E_ATPase"/>
</dbReference>
<dbReference type="InterPro" id="IPR027417">
    <property type="entry name" value="P-loop_NTPase"/>
</dbReference>
<comment type="similarity">
    <text evidence="1">Belongs to the GSP E family.</text>
</comment>
<proteinExistence type="inferred from homology"/>